<proteinExistence type="predicted"/>
<protein>
    <submittedName>
        <fullName evidence="1">Uncharacterized protein</fullName>
    </submittedName>
</protein>
<gene>
    <name evidence="1" type="ORF">L1049_027267</name>
</gene>
<dbReference type="EMBL" id="JBBPBK010000075">
    <property type="protein sequence ID" value="KAK9266729.1"/>
    <property type="molecule type" value="Genomic_DNA"/>
</dbReference>
<reference evidence="1 2" key="1">
    <citation type="journal article" date="2024" name="Plant J.">
        <title>Genome sequences and population genomics reveal climatic adaptation and genomic divergence between two closely related sweetgum species.</title>
        <authorList>
            <person name="Xu W.Q."/>
            <person name="Ren C.Q."/>
            <person name="Zhang X.Y."/>
            <person name="Comes H.P."/>
            <person name="Liu X.H."/>
            <person name="Li Y.G."/>
            <person name="Kettle C.J."/>
            <person name="Jalonen R."/>
            <person name="Gaisberger H."/>
            <person name="Ma Y.Z."/>
            <person name="Qiu Y.X."/>
        </authorList>
    </citation>
    <scope>NUCLEOTIDE SEQUENCE [LARGE SCALE GENOMIC DNA]</scope>
    <source>
        <strain evidence="1">Hangzhou</strain>
    </source>
</reference>
<keyword evidence="2" id="KW-1185">Reference proteome</keyword>
<dbReference type="AlphaFoldDB" id="A0AAP0R356"/>
<evidence type="ECO:0000313" key="2">
    <source>
        <dbReference type="Proteomes" id="UP001415857"/>
    </source>
</evidence>
<accession>A0AAP0R356</accession>
<sequence>MHENESSLSSDLVRCFGVVLKKVGALYSEFQLPIHPATAVSQTFLRLSVTHYSVQIDGGFASIVDGIASPTLYPYQRATTSVPKSILVGTENRPNRTRYQFGQCSICCSGVGAVSVWT</sequence>
<organism evidence="1 2">
    <name type="scientific">Liquidambar formosana</name>
    <name type="common">Formosan gum</name>
    <dbReference type="NCBI Taxonomy" id="63359"/>
    <lineage>
        <taxon>Eukaryota</taxon>
        <taxon>Viridiplantae</taxon>
        <taxon>Streptophyta</taxon>
        <taxon>Embryophyta</taxon>
        <taxon>Tracheophyta</taxon>
        <taxon>Spermatophyta</taxon>
        <taxon>Magnoliopsida</taxon>
        <taxon>eudicotyledons</taxon>
        <taxon>Gunneridae</taxon>
        <taxon>Pentapetalae</taxon>
        <taxon>Saxifragales</taxon>
        <taxon>Altingiaceae</taxon>
        <taxon>Liquidambar</taxon>
    </lineage>
</organism>
<comment type="caution">
    <text evidence="1">The sequence shown here is derived from an EMBL/GenBank/DDBJ whole genome shotgun (WGS) entry which is preliminary data.</text>
</comment>
<evidence type="ECO:0000313" key="1">
    <source>
        <dbReference type="EMBL" id="KAK9266729.1"/>
    </source>
</evidence>
<dbReference type="Proteomes" id="UP001415857">
    <property type="component" value="Unassembled WGS sequence"/>
</dbReference>
<name>A0AAP0R356_LIQFO</name>